<dbReference type="PROSITE" id="PS50198">
    <property type="entry name" value="PPIC_PPIASE_2"/>
    <property type="match status" value="1"/>
</dbReference>
<sequence>MVRVSLLPLFASPAASAVRLSLIPTLFLSSSSSSSFSFSSSCCPPSLIHRLSTFAPLSNFLPKTLILNSSSHFFRRVPSMVGHPWPKGEDLSDLAAEYSICPSKGDGGMLGWIKKGQMVPEFEETAFSAPLNKVVRCKTEFGWHLMQVLSEREECLLQDIQPNELHEKMQDPKFVEEAQLIDVREPDEVATASLPGFQLLPLRQFGNWGPEITTELDLQKETYVMCHHGVRSLQVAMWLQTQGFRKVFNVAGGIHAYAVRVDPSVPTY</sequence>
<protein>
    <recommendedName>
        <fullName evidence="2">Peptidyl-prolyl cis-trans isomerase</fullName>
        <ecNumber evidence="2">5.2.1.8</ecNumber>
    </recommendedName>
</protein>
<feature type="domain" description="Rhodanese" evidence="4">
    <location>
        <begin position="174"/>
        <end position="266"/>
    </location>
</feature>
<accession>A0A2P2MF53</accession>
<comment type="catalytic activity">
    <reaction evidence="2">
        <text>[protein]-peptidylproline (omega=180) = [protein]-peptidylproline (omega=0)</text>
        <dbReference type="Rhea" id="RHEA:16237"/>
        <dbReference type="Rhea" id="RHEA-COMP:10747"/>
        <dbReference type="Rhea" id="RHEA-COMP:10748"/>
        <dbReference type="ChEBI" id="CHEBI:83833"/>
        <dbReference type="ChEBI" id="CHEBI:83834"/>
        <dbReference type="EC" id="5.2.1.8"/>
    </reaction>
</comment>
<dbReference type="EMBL" id="GGEC01048288">
    <property type="protein sequence ID" value="MBX28772.1"/>
    <property type="molecule type" value="Transcribed_RNA"/>
</dbReference>
<keyword evidence="2" id="KW-0732">Signal</keyword>
<organism evidence="5">
    <name type="scientific">Rhizophora mucronata</name>
    <name type="common">Asiatic mangrove</name>
    <dbReference type="NCBI Taxonomy" id="61149"/>
    <lineage>
        <taxon>Eukaryota</taxon>
        <taxon>Viridiplantae</taxon>
        <taxon>Streptophyta</taxon>
        <taxon>Embryophyta</taxon>
        <taxon>Tracheophyta</taxon>
        <taxon>Spermatophyta</taxon>
        <taxon>Magnoliopsida</taxon>
        <taxon>eudicotyledons</taxon>
        <taxon>Gunneridae</taxon>
        <taxon>Pentapetalae</taxon>
        <taxon>rosids</taxon>
        <taxon>fabids</taxon>
        <taxon>Malpighiales</taxon>
        <taxon>Rhizophoraceae</taxon>
        <taxon>Rhizophora</taxon>
    </lineage>
</organism>
<dbReference type="PROSITE" id="PS50206">
    <property type="entry name" value="RHODANESE_3"/>
    <property type="match status" value="1"/>
</dbReference>
<dbReference type="SUPFAM" id="SSF54534">
    <property type="entry name" value="FKBP-like"/>
    <property type="match status" value="1"/>
</dbReference>
<dbReference type="InterPro" id="IPR046357">
    <property type="entry name" value="PPIase_dom_sf"/>
</dbReference>
<dbReference type="PANTHER" id="PTHR43629:SF2">
    <property type="entry name" value="RHODANESE-LIKE_PPIC DOMAIN-CONTAINING PROTEIN 12, CHLOROPLASTIC"/>
    <property type="match status" value="1"/>
</dbReference>
<dbReference type="SMART" id="SM00450">
    <property type="entry name" value="RHOD"/>
    <property type="match status" value="1"/>
</dbReference>
<dbReference type="EC" id="5.2.1.8" evidence="2"/>
<dbReference type="Pfam" id="PF13616">
    <property type="entry name" value="Rotamase_3"/>
    <property type="match status" value="1"/>
</dbReference>
<dbReference type="AlphaFoldDB" id="A0A2P2MF53"/>
<keyword evidence="1 2" id="KW-0697">Rotamase</keyword>
<dbReference type="InterPro" id="IPR001763">
    <property type="entry name" value="Rhodanese-like_dom"/>
</dbReference>
<evidence type="ECO:0000259" key="4">
    <source>
        <dbReference type="PROSITE" id="PS50206"/>
    </source>
</evidence>
<feature type="signal peptide" evidence="2">
    <location>
        <begin position="1"/>
        <end position="17"/>
    </location>
</feature>
<dbReference type="GO" id="GO:0003755">
    <property type="term" value="F:peptidyl-prolyl cis-trans isomerase activity"/>
    <property type="evidence" value="ECO:0007669"/>
    <property type="project" value="UniProtKB-UniRule"/>
</dbReference>
<evidence type="ECO:0000256" key="2">
    <source>
        <dbReference type="RuleBase" id="RU363014"/>
    </source>
</evidence>
<feature type="chain" id="PRO_5015020846" description="Peptidyl-prolyl cis-trans isomerase" evidence="2">
    <location>
        <begin position="18"/>
        <end position="268"/>
    </location>
</feature>
<evidence type="ECO:0000256" key="1">
    <source>
        <dbReference type="PROSITE-ProRule" id="PRU00278"/>
    </source>
</evidence>
<dbReference type="InterPro" id="IPR052204">
    <property type="entry name" value="PpiC/parvulin_rotamase"/>
</dbReference>
<evidence type="ECO:0000259" key="3">
    <source>
        <dbReference type="PROSITE" id="PS50198"/>
    </source>
</evidence>
<dbReference type="PANTHER" id="PTHR43629">
    <property type="entry name" value="PEPTIDYL-PROLYL CIS-TRANS ISOMERASE"/>
    <property type="match status" value="1"/>
</dbReference>
<keyword evidence="1 2" id="KW-0413">Isomerase</keyword>
<dbReference type="Pfam" id="PF00581">
    <property type="entry name" value="Rhodanese"/>
    <property type="match status" value="1"/>
</dbReference>
<proteinExistence type="predicted"/>
<dbReference type="Gene3D" id="3.40.250.10">
    <property type="entry name" value="Rhodanese-like domain"/>
    <property type="match status" value="1"/>
</dbReference>
<dbReference type="Gene3D" id="3.10.50.40">
    <property type="match status" value="1"/>
</dbReference>
<dbReference type="InterPro" id="IPR036873">
    <property type="entry name" value="Rhodanese-like_dom_sf"/>
</dbReference>
<feature type="domain" description="PpiC" evidence="3">
    <location>
        <begin position="49"/>
        <end position="150"/>
    </location>
</feature>
<evidence type="ECO:0000313" key="5">
    <source>
        <dbReference type="EMBL" id="MBX28772.1"/>
    </source>
</evidence>
<dbReference type="InterPro" id="IPR000297">
    <property type="entry name" value="PPIase_PpiC"/>
</dbReference>
<dbReference type="SUPFAM" id="SSF52821">
    <property type="entry name" value="Rhodanese/Cell cycle control phosphatase"/>
    <property type="match status" value="1"/>
</dbReference>
<name>A0A2P2MF53_RHIMU</name>
<reference evidence="5" key="1">
    <citation type="submission" date="2018-02" db="EMBL/GenBank/DDBJ databases">
        <title>Rhizophora mucronata_Transcriptome.</title>
        <authorList>
            <person name="Meera S.P."/>
            <person name="Sreeshan A."/>
            <person name="Augustine A."/>
        </authorList>
    </citation>
    <scope>NUCLEOTIDE SEQUENCE</scope>
    <source>
        <tissue evidence="5">Leaf</tissue>
    </source>
</reference>